<organism evidence="1 2">
    <name type="scientific">Caryophanon latum</name>
    <dbReference type="NCBI Taxonomy" id="33977"/>
    <lineage>
        <taxon>Bacteria</taxon>
        <taxon>Bacillati</taxon>
        <taxon>Bacillota</taxon>
        <taxon>Bacilli</taxon>
        <taxon>Bacillales</taxon>
        <taxon>Caryophanaceae</taxon>
        <taxon>Caryophanon</taxon>
    </lineage>
</organism>
<evidence type="ECO:0000313" key="1">
    <source>
        <dbReference type="EMBL" id="OCS89175.1"/>
    </source>
</evidence>
<evidence type="ECO:0000313" key="2">
    <source>
        <dbReference type="Proteomes" id="UP000093482"/>
    </source>
</evidence>
<dbReference type="RefSeq" id="WP_066465393.1">
    <property type="nucleotide sequence ID" value="NZ_MATO01000045.1"/>
</dbReference>
<accession>A0A1C0YPT8</accession>
<sequence length="210" mass="24071">MTALHILKLDPGHAFSRDGRAMSADNRGNEYITVLDQYAFGEADVSHYNVLLITDFIDQEYLYKERAKIADFLEAGNIVVSCTHIFRPWLPGVNLFMPKEIRRFEDYSVTIDEQSAIFGGVKQEELTVRKGVAGFFARGFHPVHRDDVEVHIRFTDGTPITYVDRTTTNGTIFVHTSRDIFTYATGNNTSKLVAPRMYDWLKRELQKENV</sequence>
<reference evidence="1 2" key="1">
    <citation type="submission" date="2016-07" db="EMBL/GenBank/DDBJ databases">
        <title>Caryophanon latum genome sequencing.</title>
        <authorList>
            <person name="Verma A."/>
            <person name="Pal Y."/>
            <person name="Krishnamurthi S."/>
        </authorList>
    </citation>
    <scope>NUCLEOTIDE SEQUENCE [LARGE SCALE GENOMIC DNA]</scope>
    <source>
        <strain evidence="1 2">DSM 14151</strain>
    </source>
</reference>
<dbReference type="EMBL" id="MATO01000045">
    <property type="protein sequence ID" value="OCS89175.1"/>
    <property type="molecule type" value="Genomic_DNA"/>
</dbReference>
<protein>
    <submittedName>
        <fullName evidence="1">Phosphate starvation-inducible protein PhoH</fullName>
    </submittedName>
</protein>
<name>A0A1C0YPT8_9BACL</name>
<keyword evidence="2" id="KW-1185">Reference proteome</keyword>
<dbReference type="AlphaFoldDB" id="A0A1C0YPT8"/>
<proteinExistence type="predicted"/>
<gene>
    <name evidence="1" type="ORF">A6K76_02360</name>
</gene>
<comment type="caution">
    <text evidence="1">The sequence shown here is derived from an EMBL/GenBank/DDBJ whole genome shotgun (WGS) entry which is preliminary data.</text>
</comment>
<dbReference type="OrthoDB" id="2583792at2"/>
<dbReference type="Proteomes" id="UP000093482">
    <property type="component" value="Unassembled WGS sequence"/>
</dbReference>